<protein>
    <submittedName>
        <fullName evidence="1">Uncharacterized protein</fullName>
    </submittedName>
</protein>
<evidence type="ECO:0000313" key="2">
    <source>
        <dbReference type="Proteomes" id="UP000788993"/>
    </source>
</evidence>
<gene>
    <name evidence="1" type="ORF">OGATHE_003030</name>
</gene>
<dbReference type="EMBL" id="JAEUBD010000983">
    <property type="protein sequence ID" value="KAH3670217.1"/>
    <property type="molecule type" value="Genomic_DNA"/>
</dbReference>
<reference evidence="1" key="2">
    <citation type="submission" date="2021-01" db="EMBL/GenBank/DDBJ databases">
        <authorList>
            <person name="Schikora-Tamarit M.A."/>
        </authorList>
    </citation>
    <scope>NUCLEOTIDE SEQUENCE</scope>
    <source>
        <strain evidence="1">NCAIM Y.01608</strain>
    </source>
</reference>
<dbReference type="AlphaFoldDB" id="A0A1B7SMB7"/>
<reference evidence="1" key="1">
    <citation type="journal article" date="2021" name="Open Biol.">
        <title>Shared evolutionary footprints suggest mitochondrial oxidative damage underlies multiple complex I losses in fungi.</title>
        <authorList>
            <person name="Schikora-Tamarit M.A."/>
            <person name="Marcet-Houben M."/>
            <person name="Nosek J."/>
            <person name="Gabaldon T."/>
        </authorList>
    </citation>
    <scope>NUCLEOTIDE SEQUENCE</scope>
    <source>
        <strain evidence="1">NCAIM Y.01608</strain>
    </source>
</reference>
<dbReference type="InterPro" id="IPR032675">
    <property type="entry name" value="LRR_dom_sf"/>
</dbReference>
<proteinExistence type="predicted"/>
<dbReference type="PROSITE" id="PS50181">
    <property type="entry name" value="FBOX"/>
    <property type="match status" value="1"/>
</dbReference>
<keyword evidence="2" id="KW-1185">Reference proteome</keyword>
<accession>A0A1B7SMB7</accession>
<dbReference type="Gene3D" id="3.80.10.10">
    <property type="entry name" value="Ribonuclease Inhibitor"/>
    <property type="match status" value="1"/>
</dbReference>
<dbReference type="RefSeq" id="XP_018212382.1">
    <property type="nucleotide sequence ID" value="XM_018357234.1"/>
</dbReference>
<dbReference type="InterPro" id="IPR001810">
    <property type="entry name" value="F-box_dom"/>
</dbReference>
<name>A0A1B7SMB7_9ASCO</name>
<sequence>MFIGRQLEPALPLDCSKNQLNSDYKLPLDVLPQKVLNCVFRYLDIPDLRSLARLGDPFSSATRPFIYRSIVYSEKINERVDTRICNYNRYLHLVYTLIENPEWAKYVSHVRLEDPIRQRGKIWTVKLHEVLRENELRLMEGLANKTLLDSLVCLVDLTTNLHSLHVPTLTIKQLSLLNLSSIRELTVLVGEEDSIDDFVGIDLRNLSRFCLLFEKGTDSLLSKMSRHLREIGVLEKLEVLELNYRQQEFNEVLSPTWYAFFHPHVELVLPKLRKLVLDHCQIGSKHEFFSKRLIQTVSLGQLESLTLGVHESSHKGSKHGSETHPTFLNHITSQFRNLRRLILKPSGNCLLCQVRSVIDFLNCYPHLHKLCLFTNTLNSMNRQDLATALTGCTQLHKLALFDEAIHMKLVNHLKRWFIYENLVKFKTYNHFECEILQQVENLQFERYVSTSFETFNTANSSLMILFWRTFLPHVKADALIRDLSADEFKLYGYNFRIDRSQNLIQMYTGSKFGYQNLLYY</sequence>
<comment type="caution">
    <text evidence="1">The sequence shown here is derived from an EMBL/GenBank/DDBJ whole genome shotgun (WGS) entry which is preliminary data.</text>
</comment>
<organism evidence="1 2">
    <name type="scientific">Ogataea polymorpha</name>
    <dbReference type="NCBI Taxonomy" id="460523"/>
    <lineage>
        <taxon>Eukaryota</taxon>
        <taxon>Fungi</taxon>
        <taxon>Dikarya</taxon>
        <taxon>Ascomycota</taxon>
        <taxon>Saccharomycotina</taxon>
        <taxon>Pichiomycetes</taxon>
        <taxon>Pichiales</taxon>
        <taxon>Pichiaceae</taxon>
        <taxon>Ogataea</taxon>
    </lineage>
</organism>
<evidence type="ECO:0000313" key="1">
    <source>
        <dbReference type="EMBL" id="KAH3670217.1"/>
    </source>
</evidence>
<dbReference type="SUPFAM" id="SSF52047">
    <property type="entry name" value="RNI-like"/>
    <property type="match status" value="1"/>
</dbReference>
<dbReference type="Proteomes" id="UP000788993">
    <property type="component" value="Unassembled WGS sequence"/>
</dbReference>